<keyword evidence="1" id="KW-0812">Transmembrane</keyword>
<keyword evidence="1" id="KW-1133">Transmembrane helix</keyword>
<dbReference type="RefSeq" id="YP_025733.1">
    <property type="nucleotide sequence ID" value="NC_005924.1"/>
</dbReference>
<evidence type="ECO:0000313" key="2">
    <source>
        <dbReference type="EMBL" id="AAP51143.1"/>
    </source>
</evidence>
<keyword evidence="1" id="KW-0472">Membrane</keyword>
<accession>Q6JT35</accession>
<evidence type="ECO:0000256" key="1">
    <source>
        <dbReference type="SAM" id="Phobius"/>
    </source>
</evidence>
<sequence>MTIFMIMTLILFIMSNHPFLMILLLMMITLWTSILIYYSLLTSWFSYVLLIILLSGVMIIFMYMATLSPNESFMYSFFPLIIFPMMIITYIPNQFVNTPQLWSMKQVSSYFYPLTIIMVMFLFMVMVAITKITFWQKGPMSLS</sequence>
<gene>
    <name evidence="2" type="primary">ND6</name>
</gene>
<feature type="transmembrane region" description="Helical" evidence="1">
    <location>
        <begin position="44"/>
        <end position="65"/>
    </location>
</feature>
<feature type="transmembrane region" description="Helical" evidence="1">
    <location>
        <begin position="20"/>
        <end position="38"/>
    </location>
</feature>
<dbReference type="GeneID" id="2847103"/>
<feature type="transmembrane region" description="Helical" evidence="1">
    <location>
        <begin position="111"/>
        <end position="134"/>
    </location>
</feature>
<reference evidence="2" key="1">
    <citation type="journal article" date="2005" name="J. Mol. Evol.">
        <title>The mitochondrial sequences of Heptathela hangzhouensis and Ornithoctonus huwena reveal unique gene arrangements and atypical tRNAs.</title>
        <authorList>
            <person name="Qiu Y."/>
            <person name="Song D."/>
            <person name="Zhou K."/>
            <person name="Sun H."/>
        </authorList>
    </citation>
    <scope>NUCLEOTIDE SEQUENCE</scope>
</reference>
<proteinExistence type="predicted"/>
<keyword evidence="2" id="KW-0496">Mitochondrion</keyword>
<geneLocation type="mitochondrion" evidence="2"/>
<name>Q6JT35_9ARAC</name>
<dbReference type="AlphaFoldDB" id="Q6JT35"/>
<protein>
    <submittedName>
        <fullName evidence="2">NADH dehydrogenase subunit 6</fullName>
    </submittedName>
</protein>
<feature type="transmembrane region" description="Helical" evidence="1">
    <location>
        <begin position="72"/>
        <end position="91"/>
    </location>
</feature>
<organism evidence="2">
    <name type="scientific">Songthela hangzhouensis</name>
    <dbReference type="NCBI Taxonomy" id="1649374"/>
    <lineage>
        <taxon>Eukaryota</taxon>
        <taxon>Metazoa</taxon>
        <taxon>Ecdysozoa</taxon>
        <taxon>Arthropoda</taxon>
        <taxon>Chelicerata</taxon>
        <taxon>Arachnida</taxon>
        <taxon>Araneae</taxon>
        <taxon>Mesothelae</taxon>
        <taxon>Liphistiidae</taxon>
        <taxon>Songthela</taxon>
    </lineage>
</organism>
<dbReference type="CTD" id="4541"/>
<dbReference type="EMBL" id="AY309258">
    <property type="protein sequence ID" value="AAP51143.1"/>
    <property type="molecule type" value="Genomic_DNA"/>
</dbReference>